<sequence>MTGCAHCIGDQGMEVADSAEEKLAEKPLETGYSELDPETIGKQQIANGMPAGPSPGDAMREMGGGEEALTQHSTAILVAIQESKAALENQIATLAGEVGLLRDDHNKLKDQVKATENMLGETTPQVKEFMQKLALMNNELKKLTIKVEDAKSKLLAWLGKKEQSDSLIGEIQTAQGELIMDPKEVMGELAAQMEDFYKSP</sequence>
<gene>
    <name evidence="3" type="ORF">NDU88_005884</name>
</gene>
<proteinExistence type="predicted"/>
<feature type="region of interest" description="Disordered" evidence="2">
    <location>
        <begin position="44"/>
        <end position="63"/>
    </location>
</feature>
<name>A0AAV7WZK0_PLEWA</name>
<keyword evidence="1" id="KW-0175">Coiled coil</keyword>
<feature type="coiled-coil region" evidence="1">
    <location>
        <begin position="126"/>
        <end position="153"/>
    </location>
</feature>
<dbReference type="AlphaFoldDB" id="A0AAV7WZK0"/>
<evidence type="ECO:0000313" key="4">
    <source>
        <dbReference type="Proteomes" id="UP001066276"/>
    </source>
</evidence>
<keyword evidence="4" id="KW-1185">Reference proteome</keyword>
<evidence type="ECO:0000313" key="3">
    <source>
        <dbReference type="EMBL" id="KAJ1218301.1"/>
    </source>
</evidence>
<dbReference type="EMBL" id="JANPWB010000001">
    <property type="protein sequence ID" value="KAJ1218301.1"/>
    <property type="molecule type" value="Genomic_DNA"/>
</dbReference>
<comment type="caution">
    <text evidence="3">The sequence shown here is derived from an EMBL/GenBank/DDBJ whole genome shotgun (WGS) entry which is preliminary data.</text>
</comment>
<accession>A0AAV7WZK0</accession>
<dbReference type="Proteomes" id="UP001066276">
    <property type="component" value="Chromosome 1_1"/>
</dbReference>
<organism evidence="3 4">
    <name type="scientific">Pleurodeles waltl</name>
    <name type="common">Iberian ribbed newt</name>
    <dbReference type="NCBI Taxonomy" id="8319"/>
    <lineage>
        <taxon>Eukaryota</taxon>
        <taxon>Metazoa</taxon>
        <taxon>Chordata</taxon>
        <taxon>Craniata</taxon>
        <taxon>Vertebrata</taxon>
        <taxon>Euteleostomi</taxon>
        <taxon>Amphibia</taxon>
        <taxon>Batrachia</taxon>
        <taxon>Caudata</taxon>
        <taxon>Salamandroidea</taxon>
        <taxon>Salamandridae</taxon>
        <taxon>Pleurodelinae</taxon>
        <taxon>Pleurodeles</taxon>
    </lineage>
</organism>
<reference evidence="3" key="1">
    <citation type="journal article" date="2022" name="bioRxiv">
        <title>Sequencing and chromosome-scale assembly of the giantPleurodeles waltlgenome.</title>
        <authorList>
            <person name="Brown T."/>
            <person name="Elewa A."/>
            <person name="Iarovenko S."/>
            <person name="Subramanian E."/>
            <person name="Araus A.J."/>
            <person name="Petzold A."/>
            <person name="Susuki M."/>
            <person name="Suzuki K.-i.T."/>
            <person name="Hayashi T."/>
            <person name="Toyoda A."/>
            <person name="Oliveira C."/>
            <person name="Osipova E."/>
            <person name="Leigh N.D."/>
            <person name="Simon A."/>
            <person name="Yun M.H."/>
        </authorList>
    </citation>
    <scope>NUCLEOTIDE SEQUENCE</scope>
    <source>
        <strain evidence="3">20211129_DDA</strain>
        <tissue evidence="3">Liver</tissue>
    </source>
</reference>
<protein>
    <submittedName>
        <fullName evidence="3">Uncharacterized protein</fullName>
    </submittedName>
</protein>
<evidence type="ECO:0000256" key="1">
    <source>
        <dbReference type="SAM" id="Coils"/>
    </source>
</evidence>
<evidence type="ECO:0000256" key="2">
    <source>
        <dbReference type="SAM" id="MobiDB-lite"/>
    </source>
</evidence>